<feature type="region of interest" description="Disordered" evidence="1">
    <location>
        <begin position="1"/>
        <end position="73"/>
    </location>
</feature>
<sequence>MNRNKGQKRNSPPISKFKIQNKEQLDLHEISSQIPRNSDERIGVDGLDQTHRPYARRGAHPRDSRVIFRRCGA</sequence>
<protein>
    <submittedName>
        <fullName evidence="2">Uncharacterized protein</fullName>
    </submittedName>
</protein>
<evidence type="ECO:0000313" key="3">
    <source>
        <dbReference type="Proteomes" id="UP000824120"/>
    </source>
</evidence>
<keyword evidence="3" id="KW-1185">Reference proteome</keyword>
<name>A0A9J5YQK1_SOLCO</name>
<dbReference type="AlphaFoldDB" id="A0A9J5YQK1"/>
<comment type="caution">
    <text evidence="2">The sequence shown here is derived from an EMBL/GenBank/DDBJ whole genome shotgun (WGS) entry which is preliminary data.</text>
</comment>
<dbReference type="OrthoDB" id="10370220at2759"/>
<organism evidence="2 3">
    <name type="scientific">Solanum commersonii</name>
    <name type="common">Commerson's wild potato</name>
    <name type="synonym">Commerson's nightshade</name>
    <dbReference type="NCBI Taxonomy" id="4109"/>
    <lineage>
        <taxon>Eukaryota</taxon>
        <taxon>Viridiplantae</taxon>
        <taxon>Streptophyta</taxon>
        <taxon>Embryophyta</taxon>
        <taxon>Tracheophyta</taxon>
        <taxon>Spermatophyta</taxon>
        <taxon>Magnoliopsida</taxon>
        <taxon>eudicotyledons</taxon>
        <taxon>Gunneridae</taxon>
        <taxon>Pentapetalae</taxon>
        <taxon>asterids</taxon>
        <taxon>lamiids</taxon>
        <taxon>Solanales</taxon>
        <taxon>Solanaceae</taxon>
        <taxon>Solanoideae</taxon>
        <taxon>Solaneae</taxon>
        <taxon>Solanum</taxon>
    </lineage>
</organism>
<proteinExistence type="predicted"/>
<evidence type="ECO:0000256" key="1">
    <source>
        <dbReference type="SAM" id="MobiDB-lite"/>
    </source>
</evidence>
<dbReference type="Proteomes" id="UP000824120">
    <property type="component" value="Chromosome 6"/>
</dbReference>
<dbReference type="EMBL" id="JACXVP010000006">
    <property type="protein sequence ID" value="KAG5601992.1"/>
    <property type="molecule type" value="Genomic_DNA"/>
</dbReference>
<accession>A0A9J5YQK1</accession>
<evidence type="ECO:0000313" key="2">
    <source>
        <dbReference type="EMBL" id="KAG5601992.1"/>
    </source>
</evidence>
<feature type="compositionally biased region" description="Basic and acidic residues" evidence="1">
    <location>
        <begin position="37"/>
        <end position="51"/>
    </location>
</feature>
<reference evidence="2 3" key="1">
    <citation type="submission" date="2020-09" db="EMBL/GenBank/DDBJ databases">
        <title>De no assembly of potato wild relative species, Solanum commersonii.</title>
        <authorList>
            <person name="Cho K."/>
        </authorList>
    </citation>
    <scope>NUCLEOTIDE SEQUENCE [LARGE SCALE GENOMIC DNA]</scope>
    <source>
        <strain evidence="2">LZ3.2</strain>
        <tissue evidence="2">Leaf</tissue>
    </source>
</reference>
<feature type="compositionally biased region" description="Basic and acidic residues" evidence="1">
    <location>
        <begin position="20"/>
        <end position="29"/>
    </location>
</feature>
<gene>
    <name evidence="2" type="ORF">H5410_033362</name>
</gene>